<keyword evidence="3" id="KW-1185">Reference proteome</keyword>
<dbReference type="Pfam" id="PF19276">
    <property type="entry name" value="HD_assoc_2"/>
    <property type="match status" value="1"/>
</dbReference>
<gene>
    <name evidence="2" type="ORF">RclHR1_01820015</name>
</gene>
<dbReference type="CDD" id="cd00077">
    <property type="entry name" value="HDc"/>
    <property type="match status" value="1"/>
</dbReference>
<evidence type="ECO:0000313" key="2">
    <source>
        <dbReference type="EMBL" id="GBB91086.1"/>
    </source>
</evidence>
<dbReference type="GO" id="GO:0006203">
    <property type="term" value="P:dGTP catabolic process"/>
    <property type="evidence" value="ECO:0007669"/>
    <property type="project" value="TreeGrafter"/>
</dbReference>
<protein>
    <recommendedName>
        <fullName evidence="1">HD domain-containing protein</fullName>
    </recommendedName>
</protein>
<reference evidence="2 3" key="1">
    <citation type="submission" date="2017-11" db="EMBL/GenBank/DDBJ databases">
        <title>The genome of Rhizophagus clarus HR1 reveals common genetic basis of auxotrophy among arbuscular mycorrhizal fungi.</title>
        <authorList>
            <person name="Kobayashi Y."/>
        </authorList>
    </citation>
    <scope>NUCLEOTIDE SEQUENCE [LARGE SCALE GENOMIC DNA]</scope>
    <source>
        <strain evidence="2 3">HR1</strain>
    </source>
</reference>
<dbReference type="InterPro" id="IPR006674">
    <property type="entry name" value="HD_domain"/>
</dbReference>
<dbReference type="GO" id="GO:0005634">
    <property type="term" value="C:nucleus"/>
    <property type="evidence" value="ECO:0007669"/>
    <property type="project" value="TreeGrafter"/>
</dbReference>
<dbReference type="Gene3D" id="3.30.70.2760">
    <property type="match status" value="1"/>
</dbReference>
<dbReference type="AlphaFoldDB" id="A0A2Z6REU2"/>
<dbReference type="InterPro" id="IPR045509">
    <property type="entry name" value="HD_assoc_2"/>
</dbReference>
<evidence type="ECO:0000313" key="3">
    <source>
        <dbReference type="Proteomes" id="UP000247702"/>
    </source>
</evidence>
<feature type="domain" description="HD" evidence="1">
    <location>
        <begin position="63"/>
        <end position="196"/>
    </location>
</feature>
<comment type="caution">
    <text evidence="2">The sequence shown here is derived from an EMBL/GenBank/DDBJ whole genome shotgun (WGS) entry which is preliminary data.</text>
</comment>
<accession>A0A2Z6REU2</accession>
<evidence type="ECO:0000259" key="1">
    <source>
        <dbReference type="PROSITE" id="PS51831"/>
    </source>
</evidence>
<sequence length="452" mass="53448">MADIVNGKNKKKKYKRIQDPIHGLMEFNDWIIKFIDTEHFQRLRNIKQLGTTYYVYPGAIHSRFEHCLGVAYLARSLVKRISEKQPELKCNKKDLKCVTLAALCHDLGHGPFSHLFESFIKTVRPDRKWEHEDASKMMFDDLIKKHKDVIGDLNEEDIQFVKDLISGKKTGDRSLYLFDVVANERNSIDVDKFDYLARDCYYLGMKSVFDSSRLMNYSHVSDNQITYDFKESYNIYELFHTRYSLHKKAYNHRVGKAIGYMIIDALIAADPVLKISDSIDNPDEYLKMDDTILNRIEYSDDTGLKKSREIIRRIRRRELYKFVDEFLVPKNLKKEFKENQITTKKIIAHDNGLKEEDVIVDILVLNYGKKDENPIDNVEFYDKNQPGRVFKLESSQVSYLVPEQFEELNIRIFTRDRSKIKIIRKCFKESLMKDYKIPDPKTYYTKIKLNDE</sequence>
<dbReference type="GO" id="GO:0008832">
    <property type="term" value="F:dGTPase activity"/>
    <property type="evidence" value="ECO:0007669"/>
    <property type="project" value="TreeGrafter"/>
</dbReference>
<dbReference type="PANTHER" id="PTHR11373:SF4">
    <property type="entry name" value="DEOXYNUCLEOSIDE TRIPHOSPHATE TRIPHOSPHOHYDROLASE SAMHD1"/>
    <property type="match status" value="1"/>
</dbReference>
<dbReference type="SMART" id="SM00471">
    <property type="entry name" value="HDc"/>
    <property type="match status" value="1"/>
</dbReference>
<dbReference type="PROSITE" id="PS51831">
    <property type="entry name" value="HD"/>
    <property type="match status" value="1"/>
</dbReference>
<dbReference type="Proteomes" id="UP000247702">
    <property type="component" value="Unassembled WGS sequence"/>
</dbReference>
<proteinExistence type="predicted"/>
<dbReference type="Pfam" id="PF01966">
    <property type="entry name" value="HD"/>
    <property type="match status" value="1"/>
</dbReference>
<dbReference type="InterPro" id="IPR050135">
    <property type="entry name" value="dGTPase-like"/>
</dbReference>
<organism evidence="2 3">
    <name type="scientific">Rhizophagus clarus</name>
    <dbReference type="NCBI Taxonomy" id="94130"/>
    <lineage>
        <taxon>Eukaryota</taxon>
        <taxon>Fungi</taxon>
        <taxon>Fungi incertae sedis</taxon>
        <taxon>Mucoromycota</taxon>
        <taxon>Glomeromycotina</taxon>
        <taxon>Glomeromycetes</taxon>
        <taxon>Glomerales</taxon>
        <taxon>Glomeraceae</taxon>
        <taxon>Rhizophagus</taxon>
    </lineage>
</organism>
<name>A0A2Z6REU2_9GLOM</name>
<dbReference type="PANTHER" id="PTHR11373">
    <property type="entry name" value="DEOXYNUCLEOSIDE TRIPHOSPHATE TRIPHOSPHOHYDROLASE"/>
    <property type="match status" value="1"/>
</dbReference>
<dbReference type="SUPFAM" id="SSF109604">
    <property type="entry name" value="HD-domain/PDEase-like"/>
    <property type="match status" value="1"/>
</dbReference>
<dbReference type="EMBL" id="BEXD01000913">
    <property type="protein sequence ID" value="GBB91086.1"/>
    <property type="molecule type" value="Genomic_DNA"/>
</dbReference>
<dbReference type="FunFam" id="1.10.3210.10:FF:000030">
    <property type="entry name" value="Deoxynucleoside triphosphate triphosphohydrolase SAMHD1 homolog"/>
    <property type="match status" value="1"/>
</dbReference>
<dbReference type="Gene3D" id="1.10.3210.10">
    <property type="entry name" value="Hypothetical protein af1432"/>
    <property type="match status" value="1"/>
</dbReference>
<dbReference type="InterPro" id="IPR003607">
    <property type="entry name" value="HD/PDEase_dom"/>
</dbReference>